<dbReference type="PANTHER" id="PTHR14211">
    <property type="entry name" value="GLIOMA SUPPRESSOR CANDIDATE REGION GENE 2"/>
    <property type="match status" value="1"/>
</dbReference>
<evidence type="ECO:0000256" key="2">
    <source>
        <dbReference type="ARBA" id="ARBA00004642"/>
    </source>
</evidence>
<reference evidence="8 9" key="1">
    <citation type="journal article" date="2014" name="Agronomy (Basel)">
        <title>A Draft Genome Sequence for Ensete ventricosum, the Drought-Tolerant Tree Against Hunger.</title>
        <authorList>
            <person name="Harrison J."/>
            <person name="Moore K.A."/>
            <person name="Paszkiewicz K."/>
            <person name="Jones T."/>
            <person name="Grant M."/>
            <person name="Ambacheew D."/>
            <person name="Muzemil S."/>
            <person name="Studholme D.J."/>
        </authorList>
    </citation>
    <scope>NUCLEOTIDE SEQUENCE [LARGE SCALE GENOMIC DNA]</scope>
</reference>
<gene>
    <name evidence="8" type="ORF">B296_00015042</name>
</gene>
<keyword evidence="5" id="KW-0690">Ribosome biogenesis</keyword>
<dbReference type="Proteomes" id="UP000287651">
    <property type="component" value="Unassembled WGS sequence"/>
</dbReference>
<dbReference type="PANTHER" id="PTHR14211:SF7">
    <property type="entry name" value="RIBOSOME BIOGENESIS PROTEIN NOP53"/>
    <property type="match status" value="1"/>
</dbReference>
<comment type="subcellular location">
    <subcellularLocation>
        <location evidence="1">Nucleus</location>
        <location evidence="1">Nucleolus</location>
    </subcellularLocation>
    <subcellularLocation>
        <location evidence="2">Nucleus</location>
        <location evidence="2">Nucleoplasm</location>
    </subcellularLocation>
</comment>
<comment type="similarity">
    <text evidence="3">Belongs to the NOP53 family.</text>
</comment>
<dbReference type="GO" id="GO:0000027">
    <property type="term" value="P:ribosomal large subunit assembly"/>
    <property type="evidence" value="ECO:0007669"/>
    <property type="project" value="TreeGrafter"/>
</dbReference>
<evidence type="ECO:0000256" key="4">
    <source>
        <dbReference type="ARBA" id="ARBA00018339"/>
    </source>
</evidence>
<dbReference type="GO" id="GO:0005730">
    <property type="term" value="C:nucleolus"/>
    <property type="evidence" value="ECO:0007669"/>
    <property type="project" value="UniProtKB-SubCell"/>
</dbReference>
<evidence type="ECO:0000256" key="7">
    <source>
        <dbReference type="SAM" id="MobiDB-lite"/>
    </source>
</evidence>
<proteinExistence type="inferred from homology"/>
<dbReference type="AlphaFoldDB" id="A0A427ATZ7"/>
<dbReference type="InterPro" id="IPR011687">
    <property type="entry name" value="Nop53/GLTSCR2"/>
</dbReference>
<name>A0A427ATZ7_ENSVE</name>
<dbReference type="GO" id="GO:0008097">
    <property type="term" value="F:5S rRNA binding"/>
    <property type="evidence" value="ECO:0007669"/>
    <property type="project" value="TreeGrafter"/>
</dbReference>
<evidence type="ECO:0000256" key="1">
    <source>
        <dbReference type="ARBA" id="ARBA00004604"/>
    </source>
</evidence>
<comment type="caution">
    <text evidence="8">The sequence shown here is derived from an EMBL/GenBank/DDBJ whole genome shotgun (WGS) entry which is preliminary data.</text>
</comment>
<organism evidence="8 9">
    <name type="scientific">Ensete ventricosum</name>
    <name type="common">Abyssinian banana</name>
    <name type="synonym">Musa ensete</name>
    <dbReference type="NCBI Taxonomy" id="4639"/>
    <lineage>
        <taxon>Eukaryota</taxon>
        <taxon>Viridiplantae</taxon>
        <taxon>Streptophyta</taxon>
        <taxon>Embryophyta</taxon>
        <taxon>Tracheophyta</taxon>
        <taxon>Spermatophyta</taxon>
        <taxon>Magnoliopsida</taxon>
        <taxon>Liliopsida</taxon>
        <taxon>Zingiberales</taxon>
        <taxon>Musaceae</taxon>
        <taxon>Ensete</taxon>
    </lineage>
</organism>
<feature type="region of interest" description="Disordered" evidence="7">
    <location>
        <begin position="65"/>
        <end position="106"/>
    </location>
</feature>
<evidence type="ECO:0000313" key="9">
    <source>
        <dbReference type="Proteomes" id="UP000287651"/>
    </source>
</evidence>
<evidence type="ECO:0000256" key="6">
    <source>
        <dbReference type="ARBA" id="ARBA00023242"/>
    </source>
</evidence>
<keyword evidence="6" id="KW-0539">Nucleus</keyword>
<dbReference type="GO" id="GO:0005654">
    <property type="term" value="C:nucleoplasm"/>
    <property type="evidence" value="ECO:0007669"/>
    <property type="project" value="UniProtKB-SubCell"/>
</dbReference>
<accession>A0A427ATZ7</accession>
<evidence type="ECO:0000256" key="5">
    <source>
        <dbReference type="ARBA" id="ARBA00022517"/>
    </source>
</evidence>
<dbReference type="GO" id="GO:0006364">
    <property type="term" value="P:rRNA processing"/>
    <property type="evidence" value="ECO:0007669"/>
    <property type="project" value="TreeGrafter"/>
</dbReference>
<evidence type="ECO:0000313" key="8">
    <source>
        <dbReference type="EMBL" id="RRT79723.1"/>
    </source>
</evidence>
<dbReference type="EMBL" id="AMZH03001328">
    <property type="protein sequence ID" value="RRT79723.1"/>
    <property type="molecule type" value="Genomic_DNA"/>
</dbReference>
<protein>
    <recommendedName>
        <fullName evidence="4">Ribosome biogenesis protein NOP53</fullName>
    </recommendedName>
</protein>
<feature type="compositionally biased region" description="Pro residues" evidence="7">
    <location>
        <begin position="67"/>
        <end position="80"/>
    </location>
</feature>
<evidence type="ECO:0000256" key="3">
    <source>
        <dbReference type="ARBA" id="ARBA00008838"/>
    </source>
</evidence>
<sequence>MIKIGRCTSQGLDCYTSPIPGGETTTEHILEDGLVAAAATAFKIAVRRMKKRTRTKCILDFIFRRQPPTPPPSAAAPPLPLEEGGEERKNREAMGKAAKGSRKGKKAWRANISTDNISTRTRFVGSFGTATEIPAKRKIEKHKDQILHYESLLQKNPFVQPVPSSTSKKLKRKKKKVDIEKAQTQNASKVCFQI</sequence>